<name>A0ACB6QTB7_9PLEO</name>
<dbReference type="EMBL" id="MU003510">
    <property type="protein sequence ID" value="KAF2469765.1"/>
    <property type="molecule type" value="Genomic_DNA"/>
</dbReference>
<reference evidence="1" key="1">
    <citation type="journal article" date="2020" name="Stud. Mycol.">
        <title>101 Dothideomycetes genomes: a test case for predicting lifestyles and emergence of pathogens.</title>
        <authorList>
            <person name="Haridas S."/>
            <person name="Albert R."/>
            <person name="Binder M."/>
            <person name="Bloem J."/>
            <person name="Labutti K."/>
            <person name="Salamov A."/>
            <person name="Andreopoulos B."/>
            <person name="Baker S."/>
            <person name="Barry K."/>
            <person name="Bills G."/>
            <person name="Bluhm B."/>
            <person name="Cannon C."/>
            <person name="Castanera R."/>
            <person name="Culley D."/>
            <person name="Daum C."/>
            <person name="Ezra D."/>
            <person name="Gonzalez J."/>
            <person name="Henrissat B."/>
            <person name="Kuo A."/>
            <person name="Liang C."/>
            <person name="Lipzen A."/>
            <person name="Lutzoni F."/>
            <person name="Magnuson J."/>
            <person name="Mondo S."/>
            <person name="Nolan M."/>
            <person name="Ohm R."/>
            <person name="Pangilinan J."/>
            <person name="Park H.-J."/>
            <person name="Ramirez L."/>
            <person name="Alfaro M."/>
            <person name="Sun H."/>
            <person name="Tritt A."/>
            <person name="Yoshinaga Y."/>
            <person name="Zwiers L.-H."/>
            <person name="Turgeon B."/>
            <person name="Goodwin S."/>
            <person name="Spatafora J."/>
            <person name="Crous P."/>
            <person name="Grigoriev I."/>
        </authorList>
    </citation>
    <scope>NUCLEOTIDE SEQUENCE</scope>
    <source>
        <strain evidence="1">ATCC 200398</strain>
    </source>
</reference>
<proteinExistence type="predicted"/>
<accession>A0ACB6QTB7</accession>
<evidence type="ECO:0000313" key="1">
    <source>
        <dbReference type="EMBL" id="KAF2469765.1"/>
    </source>
</evidence>
<organism evidence="1 2">
    <name type="scientific">Lindgomyces ingoldianus</name>
    <dbReference type="NCBI Taxonomy" id="673940"/>
    <lineage>
        <taxon>Eukaryota</taxon>
        <taxon>Fungi</taxon>
        <taxon>Dikarya</taxon>
        <taxon>Ascomycota</taxon>
        <taxon>Pezizomycotina</taxon>
        <taxon>Dothideomycetes</taxon>
        <taxon>Pleosporomycetidae</taxon>
        <taxon>Pleosporales</taxon>
        <taxon>Lindgomycetaceae</taxon>
        <taxon>Lindgomyces</taxon>
    </lineage>
</organism>
<keyword evidence="2" id="KW-1185">Reference proteome</keyword>
<gene>
    <name evidence="1" type="ORF">BDR25DRAFT_370402</name>
</gene>
<evidence type="ECO:0000313" key="2">
    <source>
        <dbReference type="Proteomes" id="UP000799755"/>
    </source>
</evidence>
<protein>
    <submittedName>
        <fullName evidence="1">Uncharacterized protein</fullName>
    </submittedName>
</protein>
<dbReference type="Proteomes" id="UP000799755">
    <property type="component" value="Unassembled WGS sequence"/>
</dbReference>
<comment type="caution">
    <text evidence="1">The sequence shown here is derived from an EMBL/GenBank/DDBJ whole genome shotgun (WGS) entry which is preliminary data.</text>
</comment>
<sequence>MSSINHLSILRQQMQIAWNEATRNGCQGKDIIPEEMRDHFQDLRELKDMKSYVQECEEREKKLQEENEDLKKQLEAAKKAVEDLPSDHNQLKVDYLQEARRVEFYKGLMEDAEGRAESYRKKLQEVTQKQLAAEQKDRRMERLEQENNQLRDCVTKLRDQLHDDSSNLEALQAEVSKALEEKDAEIATVARAAAEREQAAKAIEEESDSFQQVYNELITRMEDANIDSAQALNRMANRMRSIEKSQIAALTEAKILTHYYDRCFQILLVYRRIFQQLFNPDDQQVVWLPDPLFDALNSADKECEQYEVIHEAFEVEGLQHNEVREQLAGLGSSAKKLQVSLRAIAEDVTAFLNALEQKPDFFSGLRNKLGLPFAPFPK</sequence>